<proteinExistence type="predicted"/>
<evidence type="ECO:0000313" key="2">
    <source>
        <dbReference type="Proteomes" id="UP000286270"/>
    </source>
</evidence>
<dbReference type="RefSeq" id="WP_122141940.1">
    <property type="nucleotide sequence ID" value="NZ_JAFKPL010000001.1"/>
</dbReference>
<dbReference type="EMBL" id="QRZH01000003">
    <property type="protein sequence ID" value="RGV57730.1"/>
    <property type="molecule type" value="Genomic_DNA"/>
</dbReference>
<sequence length="212" mass="24560">MNEKIDTAGFNIGNIAGNGKAGNLLNVKGMKRGNWSYFFSPMVRFEENGQNFLFSHSADGNKIKLSSLTSEGEGQVFIDDKWHWYYNSQVPFVENGKNYIFCYSNRGNRWFISELSTKWNGQSELRCGNWARYYPSVTAFVHLGKPIAYFHSEKDRRWFMWELSTDRKTDKDLNNGNLDSFYDTVTSCKENQACYILAQSSKTKEFFICPVL</sequence>
<protein>
    <submittedName>
        <fullName evidence="1">Uncharacterized protein</fullName>
    </submittedName>
</protein>
<dbReference type="Proteomes" id="UP000286270">
    <property type="component" value="Unassembled WGS sequence"/>
</dbReference>
<reference evidence="1 2" key="1">
    <citation type="submission" date="2018-08" db="EMBL/GenBank/DDBJ databases">
        <title>A genome reference for cultivated species of the human gut microbiota.</title>
        <authorList>
            <person name="Zou Y."/>
            <person name="Xue W."/>
            <person name="Luo G."/>
        </authorList>
    </citation>
    <scope>NUCLEOTIDE SEQUENCE [LARGE SCALE GENOMIC DNA]</scope>
    <source>
        <strain evidence="1 2">AF14-26</strain>
    </source>
</reference>
<organism evidence="1 2">
    <name type="scientific">Bacteroides fragilis</name>
    <dbReference type="NCBI Taxonomy" id="817"/>
    <lineage>
        <taxon>Bacteria</taxon>
        <taxon>Pseudomonadati</taxon>
        <taxon>Bacteroidota</taxon>
        <taxon>Bacteroidia</taxon>
        <taxon>Bacteroidales</taxon>
        <taxon>Bacteroidaceae</taxon>
        <taxon>Bacteroides</taxon>
    </lineage>
</organism>
<name>A0A412YJX9_BACFG</name>
<evidence type="ECO:0000313" key="1">
    <source>
        <dbReference type="EMBL" id="RGV57730.1"/>
    </source>
</evidence>
<accession>A0A412YJX9</accession>
<comment type="caution">
    <text evidence="1">The sequence shown here is derived from an EMBL/GenBank/DDBJ whole genome shotgun (WGS) entry which is preliminary data.</text>
</comment>
<gene>
    <name evidence="1" type="ORF">DWW08_04960</name>
</gene>
<dbReference type="AlphaFoldDB" id="A0A412YJX9"/>